<proteinExistence type="predicted"/>
<dbReference type="EMBL" id="QZCG01000010">
    <property type="protein sequence ID" value="RJE83644.1"/>
    <property type="molecule type" value="Genomic_DNA"/>
</dbReference>
<organism evidence="1 2">
    <name type="scientific">Paracoccus onubensis</name>
    <dbReference type="NCBI Taxonomy" id="1675788"/>
    <lineage>
        <taxon>Bacteria</taxon>
        <taxon>Pseudomonadati</taxon>
        <taxon>Pseudomonadota</taxon>
        <taxon>Alphaproteobacteria</taxon>
        <taxon>Rhodobacterales</taxon>
        <taxon>Paracoccaceae</taxon>
        <taxon>Paracoccus</taxon>
    </lineage>
</organism>
<protein>
    <submittedName>
        <fullName evidence="1">Uncharacterized protein</fullName>
    </submittedName>
</protein>
<reference evidence="2" key="1">
    <citation type="submission" date="2018-09" db="EMBL/GenBank/DDBJ databases">
        <title>Acidovorax cavernicola nov. sp. isolated from Gruta de las Maravillas (Aracena, Spain).</title>
        <authorList>
            <person name="Jurado V."/>
            <person name="Gutierrez-Patricio S."/>
            <person name="Gonzalez-Pimentel J.L."/>
            <person name="Miller A.Z."/>
            <person name="Laiz L."/>
            <person name="Saiz-Jimenez C."/>
        </authorList>
    </citation>
    <scope>NUCLEOTIDE SEQUENCE [LARGE SCALE GENOMIC DNA]</scope>
    <source>
        <strain evidence="2">1011MAR3C25</strain>
    </source>
</reference>
<dbReference type="Proteomes" id="UP000284202">
    <property type="component" value="Unassembled WGS sequence"/>
</dbReference>
<dbReference type="RefSeq" id="WP_119750187.1">
    <property type="nucleotide sequence ID" value="NZ_QZCG01000010.1"/>
</dbReference>
<evidence type="ECO:0000313" key="2">
    <source>
        <dbReference type="Proteomes" id="UP000284202"/>
    </source>
</evidence>
<dbReference type="AlphaFoldDB" id="A0A418SRQ7"/>
<gene>
    <name evidence="1" type="ORF">D3P04_14620</name>
</gene>
<keyword evidence="2" id="KW-1185">Reference proteome</keyword>
<accession>A0A418SRQ7</accession>
<comment type="caution">
    <text evidence="1">The sequence shown here is derived from an EMBL/GenBank/DDBJ whole genome shotgun (WGS) entry which is preliminary data.</text>
</comment>
<dbReference type="OrthoDB" id="8421754at2"/>
<evidence type="ECO:0000313" key="1">
    <source>
        <dbReference type="EMBL" id="RJE83644.1"/>
    </source>
</evidence>
<sequence length="81" mass="8666">MTDDREKAACDRAIAKAAKLMVGSIGASHEMMLDRLLTFTAAQMVSITGKAEAVEAFQQCAKAVEGGIFDRLDPTAPNNKH</sequence>
<name>A0A418SRQ7_9RHOB</name>